<keyword evidence="3" id="KW-1185">Reference proteome</keyword>
<dbReference type="Pfam" id="PF01551">
    <property type="entry name" value="Peptidase_M23"/>
    <property type="match status" value="1"/>
</dbReference>
<dbReference type="CDD" id="cd12797">
    <property type="entry name" value="M23_peptidase"/>
    <property type="match status" value="1"/>
</dbReference>
<evidence type="ECO:0000313" key="3">
    <source>
        <dbReference type="Proteomes" id="UP001597011"/>
    </source>
</evidence>
<organism evidence="2 3">
    <name type="scientific">Mariniflexile aquimaris</name>
    <dbReference type="NCBI Taxonomy" id="881009"/>
    <lineage>
        <taxon>Bacteria</taxon>
        <taxon>Pseudomonadati</taxon>
        <taxon>Bacteroidota</taxon>
        <taxon>Flavobacteriia</taxon>
        <taxon>Flavobacteriales</taxon>
        <taxon>Flavobacteriaceae</taxon>
        <taxon>Mariniflexile</taxon>
    </lineage>
</organism>
<dbReference type="EMBL" id="JBHTIB010000008">
    <property type="protein sequence ID" value="MFD0835478.1"/>
    <property type="molecule type" value="Genomic_DNA"/>
</dbReference>
<dbReference type="PANTHER" id="PTHR21666:SF270">
    <property type="entry name" value="MUREIN HYDROLASE ACTIVATOR ENVC"/>
    <property type="match status" value="1"/>
</dbReference>
<evidence type="ECO:0000259" key="1">
    <source>
        <dbReference type="Pfam" id="PF01551"/>
    </source>
</evidence>
<sequence length="231" mass="25789">MQSNSFSNFIGGISNQPLLVLNPVFKATDYVPLNLSVTNTDLQNINVSASAQLEAYIVKYIKKHKAAVAYGGYNETRAIYKRSNYFNASNETERNIHLGIDLWCEANTAVFTPLDATVHSFKNNTNFGDYGPTIILKHVVNTVCFYTLYGHLSANSIINLRVGQSFKQGEQIATLGDASVNGDYPPHLHFQIIKDVGNYFGDYPGVCNKKDLDFYLENCPDPNLLLRLVSY</sequence>
<dbReference type="PANTHER" id="PTHR21666">
    <property type="entry name" value="PEPTIDASE-RELATED"/>
    <property type="match status" value="1"/>
</dbReference>
<protein>
    <submittedName>
        <fullName evidence="2">Peptidoglycan DD-metalloendopeptidase family protein</fullName>
    </submittedName>
</protein>
<comment type="caution">
    <text evidence="2">The sequence shown here is derived from an EMBL/GenBank/DDBJ whole genome shotgun (WGS) entry which is preliminary data.</text>
</comment>
<dbReference type="InterPro" id="IPR016047">
    <property type="entry name" value="M23ase_b-sheet_dom"/>
</dbReference>
<name>A0ABW3BS32_9FLAO</name>
<proteinExistence type="predicted"/>
<gene>
    <name evidence="2" type="ORF">ACFQ0I_06890</name>
</gene>
<dbReference type="InterPro" id="IPR011055">
    <property type="entry name" value="Dup_hybrid_motif"/>
</dbReference>
<dbReference type="SUPFAM" id="SSF51261">
    <property type="entry name" value="Duplicated hybrid motif"/>
    <property type="match status" value="1"/>
</dbReference>
<feature type="domain" description="M23ase beta-sheet core" evidence="1">
    <location>
        <begin position="96"/>
        <end position="195"/>
    </location>
</feature>
<dbReference type="Gene3D" id="2.70.70.10">
    <property type="entry name" value="Glucose Permease (Domain IIA)"/>
    <property type="match status" value="1"/>
</dbReference>
<dbReference type="Proteomes" id="UP001597011">
    <property type="component" value="Unassembled WGS sequence"/>
</dbReference>
<evidence type="ECO:0000313" key="2">
    <source>
        <dbReference type="EMBL" id="MFD0835478.1"/>
    </source>
</evidence>
<reference evidence="3" key="1">
    <citation type="journal article" date="2019" name="Int. J. Syst. Evol. Microbiol.">
        <title>The Global Catalogue of Microorganisms (GCM) 10K type strain sequencing project: providing services to taxonomists for standard genome sequencing and annotation.</title>
        <authorList>
            <consortium name="The Broad Institute Genomics Platform"/>
            <consortium name="The Broad Institute Genome Sequencing Center for Infectious Disease"/>
            <person name="Wu L."/>
            <person name="Ma J."/>
        </authorList>
    </citation>
    <scope>NUCLEOTIDE SEQUENCE [LARGE SCALE GENOMIC DNA]</scope>
    <source>
        <strain evidence="3">CCUG 60529</strain>
    </source>
</reference>
<dbReference type="InterPro" id="IPR050570">
    <property type="entry name" value="Cell_wall_metabolism_enzyme"/>
</dbReference>
<accession>A0ABW3BS32</accession>
<dbReference type="RefSeq" id="WP_379940671.1">
    <property type="nucleotide sequence ID" value="NZ_JBHTIB010000008.1"/>
</dbReference>